<dbReference type="AlphaFoldDB" id="A0A4R8DVD8"/>
<dbReference type="EMBL" id="SODV01000001">
    <property type="protein sequence ID" value="TDX01377.1"/>
    <property type="molecule type" value="Genomic_DNA"/>
</dbReference>
<comment type="caution">
    <text evidence="2">The sequence shown here is derived from an EMBL/GenBank/DDBJ whole genome shotgun (WGS) entry which is preliminary data.</text>
</comment>
<protein>
    <submittedName>
        <fullName evidence="2">Uncharacterized protein DUF3826</fullName>
    </submittedName>
</protein>
<gene>
    <name evidence="2" type="ORF">EDB95_2411</name>
</gene>
<feature type="signal peptide" evidence="1">
    <location>
        <begin position="1"/>
        <end position="21"/>
    </location>
</feature>
<keyword evidence="3" id="KW-1185">Reference proteome</keyword>
<proteinExistence type="predicted"/>
<dbReference type="Pfam" id="PF12875">
    <property type="entry name" value="DUF3826"/>
    <property type="match status" value="1"/>
</dbReference>
<keyword evidence="1" id="KW-0732">Signal</keyword>
<reference evidence="2 3" key="1">
    <citation type="submission" date="2019-03" db="EMBL/GenBank/DDBJ databases">
        <title>Genomic Encyclopedia of Type Strains, Phase IV (KMG-IV): sequencing the most valuable type-strain genomes for metagenomic binning, comparative biology and taxonomic classification.</title>
        <authorList>
            <person name="Goeker M."/>
        </authorList>
    </citation>
    <scope>NUCLEOTIDE SEQUENCE [LARGE SCALE GENOMIC DNA]</scope>
    <source>
        <strain evidence="2 3">DSM 100059</strain>
    </source>
</reference>
<name>A0A4R8DVD8_9BACT</name>
<dbReference type="Proteomes" id="UP000294498">
    <property type="component" value="Unassembled WGS sequence"/>
</dbReference>
<evidence type="ECO:0000313" key="3">
    <source>
        <dbReference type="Proteomes" id="UP000294498"/>
    </source>
</evidence>
<evidence type="ECO:0000256" key="1">
    <source>
        <dbReference type="SAM" id="SignalP"/>
    </source>
</evidence>
<dbReference type="InterPro" id="IPR024284">
    <property type="entry name" value="DUF3826"/>
</dbReference>
<evidence type="ECO:0000313" key="2">
    <source>
        <dbReference type="EMBL" id="TDX01377.1"/>
    </source>
</evidence>
<accession>A0A4R8DVD8</accession>
<feature type="chain" id="PRO_5020393785" evidence="1">
    <location>
        <begin position="22"/>
        <end position="177"/>
    </location>
</feature>
<organism evidence="2 3">
    <name type="scientific">Dinghuibacter silviterrae</name>
    <dbReference type="NCBI Taxonomy" id="1539049"/>
    <lineage>
        <taxon>Bacteria</taxon>
        <taxon>Pseudomonadati</taxon>
        <taxon>Bacteroidota</taxon>
        <taxon>Chitinophagia</taxon>
        <taxon>Chitinophagales</taxon>
        <taxon>Chitinophagaceae</taxon>
        <taxon>Dinghuibacter</taxon>
    </lineage>
</organism>
<sequence length="177" mass="19995">MPDCLLVMALMPLLLCTRATAAGEDSAYIKTIFLRSQKIVNQLDLTDTAKASRVRDMVSWQYRHLNAVYADKKDQNDKSIDSLHLLFLKELSTELTPAQIDKVKDGMTYSVLEVTYNAYCAELPALTDPQKAQILAWLTEAREHAMDAGSSEKKHAWFGKYKGRINNYLSAQGYTLK</sequence>